<dbReference type="GO" id="GO:0008677">
    <property type="term" value="F:2-dehydropantoate 2-reductase activity"/>
    <property type="evidence" value="ECO:0007669"/>
    <property type="project" value="InterPro"/>
</dbReference>
<dbReference type="InterPro" id="IPR013752">
    <property type="entry name" value="KPA_reductase"/>
</dbReference>
<comment type="similarity">
    <text evidence="1">Belongs to the ketopantoate reductase family.</text>
</comment>
<organism evidence="5">
    <name type="scientific">marine metagenome</name>
    <dbReference type="NCBI Taxonomy" id="408172"/>
    <lineage>
        <taxon>unclassified sequences</taxon>
        <taxon>metagenomes</taxon>
        <taxon>ecological metagenomes</taxon>
    </lineage>
</organism>
<evidence type="ECO:0000256" key="3">
    <source>
        <dbReference type="ARBA" id="ARBA00023002"/>
    </source>
</evidence>
<dbReference type="PANTHER" id="PTHR21708">
    <property type="entry name" value="PROBABLE 2-DEHYDROPANTOATE 2-REDUCTASE"/>
    <property type="match status" value="1"/>
</dbReference>
<dbReference type="Gene3D" id="1.10.1040.10">
    <property type="entry name" value="N-(1-d-carboxylethyl)-l-norvaline Dehydrogenase, domain 2"/>
    <property type="match status" value="1"/>
</dbReference>
<feature type="non-terminal residue" evidence="5">
    <location>
        <position position="296"/>
    </location>
</feature>
<protein>
    <recommendedName>
        <fullName evidence="4">Pterin-binding domain-containing protein</fullName>
    </recommendedName>
</protein>
<dbReference type="Gene3D" id="3.40.50.720">
    <property type="entry name" value="NAD(P)-binding Rossmann-like Domain"/>
    <property type="match status" value="1"/>
</dbReference>
<dbReference type="GO" id="GO:0015940">
    <property type="term" value="P:pantothenate biosynthetic process"/>
    <property type="evidence" value="ECO:0007669"/>
    <property type="project" value="InterPro"/>
</dbReference>
<feature type="domain" description="Pterin-binding" evidence="4">
    <location>
        <begin position="188"/>
        <end position="296"/>
    </location>
</feature>
<dbReference type="InterPro" id="IPR036291">
    <property type="entry name" value="NAD(P)-bd_dom_sf"/>
</dbReference>
<dbReference type="GO" id="GO:0005737">
    <property type="term" value="C:cytoplasm"/>
    <property type="evidence" value="ECO:0007669"/>
    <property type="project" value="TreeGrafter"/>
</dbReference>
<accession>A0A382R019</accession>
<dbReference type="Pfam" id="PF08546">
    <property type="entry name" value="ApbA_C"/>
    <property type="match status" value="1"/>
</dbReference>
<name>A0A382R019_9ZZZZ</name>
<proteinExistence type="inferred from homology"/>
<dbReference type="NCBIfam" id="TIGR00745">
    <property type="entry name" value="apbA_panE"/>
    <property type="match status" value="1"/>
</dbReference>
<keyword evidence="3" id="KW-0560">Oxidoreductase</keyword>
<reference evidence="5" key="1">
    <citation type="submission" date="2018-05" db="EMBL/GenBank/DDBJ databases">
        <authorList>
            <person name="Lanie J.A."/>
            <person name="Ng W.-L."/>
            <person name="Kazmierczak K.M."/>
            <person name="Andrzejewski T.M."/>
            <person name="Davidsen T.M."/>
            <person name="Wayne K.J."/>
            <person name="Tettelin H."/>
            <person name="Glass J.I."/>
            <person name="Rusch D."/>
            <person name="Podicherti R."/>
            <person name="Tsui H.-C.T."/>
            <person name="Winkler M.E."/>
        </authorList>
    </citation>
    <scope>NUCLEOTIDE SEQUENCE</scope>
</reference>
<dbReference type="InterPro" id="IPR013332">
    <property type="entry name" value="KPR_N"/>
</dbReference>
<gene>
    <name evidence="5" type="ORF">METZ01_LOCUS343927</name>
</gene>
<dbReference type="EMBL" id="UINC01118146">
    <property type="protein sequence ID" value="SVC91073.1"/>
    <property type="molecule type" value="Genomic_DNA"/>
</dbReference>
<dbReference type="SUPFAM" id="SSF51735">
    <property type="entry name" value="NAD(P)-binding Rossmann-fold domains"/>
    <property type="match status" value="1"/>
</dbReference>
<dbReference type="PROSITE" id="PS50972">
    <property type="entry name" value="PTERIN_BINDING"/>
    <property type="match status" value="1"/>
</dbReference>
<dbReference type="AlphaFoldDB" id="A0A382R019"/>
<dbReference type="InterPro" id="IPR051402">
    <property type="entry name" value="KPR-Related"/>
</dbReference>
<evidence type="ECO:0000259" key="4">
    <source>
        <dbReference type="PROSITE" id="PS50972"/>
    </source>
</evidence>
<sequence length="296" mass="31014">MRINSVVVLGAGALGSLYGAWMARAGLDVTLVARESHARAIEANGLQILSSGAPQVSVPIHAVSDPGLVGDMDLLVLACKSFDTHELLDNWPGHPTFAFSVQNGIGQASELVKRYGGSAVGAVSMVGATMSNPGEIWHTFGGATYLGDLPTSNERSVERVSGTLSVGLEVVVSSDIRSVQWSKAVLAVAAMGVVGLTRQDYHRVFLQPDSRAVFLELVREAASVAVADGAVLVDLPGPLGVASLLSLTDDEAMRRLEAIGQEMAESGATNVRVSILQAIDRQRPLEIDAVFSDVVS</sequence>
<dbReference type="PANTHER" id="PTHR21708:SF26">
    <property type="entry name" value="2-DEHYDROPANTOATE 2-REDUCTASE"/>
    <property type="match status" value="1"/>
</dbReference>
<evidence type="ECO:0000256" key="1">
    <source>
        <dbReference type="ARBA" id="ARBA00007870"/>
    </source>
</evidence>
<keyword evidence="2" id="KW-0521">NADP</keyword>
<dbReference type="SUPFAM" id="SSF48179">
    <property type="entry name" value="6-phosphogluconate dehydrogenase C-terminal domain-like"/>
    <property type="match status" value="1"/>
</dbReference>
<dbReference type="InterPro" id="IPR008927">
    <property type="entry name" value="6-PGluconate_DH-like_C_sf"/>
</dbReference>
<dbReference type="InterPro" id="IPR003710">
    <property type="entry name" value="ApbA"/>
</dbReference>
<dbReference type="InterPro" id="IPR013328">
    <property type="entry name" value="6PGD_dom2"/>
</dbReference>
<dbReference type="GO" id="GO:0042558">
    <property type="term" value="P:pteridine-containing compound metabolic process"/>
    <property type="evidence" value="ECO:0007669"/>
    <property type="project" value="InterPro"/>
</dbReference>
<dbReference type="Pfam" id="PF02558">
    <property type="entry name" value="ApbA"/>
    <property type="match status" value="1"/>
</dbReference>
<evidence type="ECO:0000256" key="2">
    <source>
        <dbReference type="ARBA" id="ARBA00022857"/>
    </source>
</evidence>
<evidence type="ECO:0000313" key="5">
    <source>
        <dbReference type="EMBL" id="SVC91073.1"/>
    </source>
</evidence>
<dbReference type="InterPro" id="IPR000489">
    <property type="entry name" value="Pterin-binding_dom"/>
</dbReference>